<gene>
    <name evidence="1" type="ORF">TNCT_500731</name>
</gene>
<dbReference type="Proteomes" id="UP000887116">
    <property type="component" value="Unassembled WGS sequence"/>
</dbReference>
<sequence>RNAMLRSPECVVKNCLHGDAPLMVPINPTQWRLRPAEMIYRTAKFAAVQRLPDKY</sequence>
<feature type="non-terminal residue" evidence="1">
    <location>
        <position position="1"/>
    </location>
</feature>
<accession>A0A8X6LSD2</accession>
<comment type="caution">
    <text evidence="1">The sequence shown here is derived from an EMBL/GenBank/DDBJ whole genome shotgun (WGS) entry which is preliminary data.</text>
</comment>
<proteinExistence type="predicted"/>
<protein>
    <submittedName>
        <fullName evidence="1">Uncharacterized protein</fullName>
    </submittedName>
</protein>
<name>A0A8X6LSD2_TRICU</name>
<evidence type="ECO:0000313" key="1">
    <source>
        <dbReference type="EMBL" id="GFR21221.1"/>
    </source>
</evidence>
<dbReference type="EMBL" id="BMAO01008142">
    <property type="protein sequence ID" value="GFR21221.1"/>
    <property type="molecule type" value="Genomic_DNA"/>
</dbReference>
<organism evidence="1 2">
    <name type="scientific">Trichonephila clavata</name>
    <name type="common">Joro spider</name>
    <name type="synonym">Nephila clavata</name>
    <dbReference type="NCBI Taxonomy" id="2740835"/>
    <lineage>
        <taxon>Eukaryota</taxon>
        <taxon>Metazoa</taxon>
        <taxon>Ecdysozoa</taxon>
        <taxon>Arthropoda</taxon>
        <taxon>Chelicerata</taxon>
        <taxon>Arachnida</taxon>
        <taxon>Araneae</taxon>
        <taxon>Araneomorphae</taxon>
        <taxon>Entelegynae</taxon>
        <taxon>Araneoidea</taxon>
        <taxon>Nephilidae</taxon>
        <taxon>Trichonephila</taxon>
    </lineage>
</organism>
<dbReference type="AlphaFoldDB" id="A0A8X6LSD2"/>
<keyword evidence="2" id="KW-1185">Reference proteome</keyword>
<evidence type="ECO:0000313" key="2">
    <source>
        <dbReference type="Proteomes" id="UP000887116"/>
    </source>
</evidence>
<reference evidence="1" key="1">
    <citation type="submission" date="2020-07" db="EMBL/GenBank/DDBJ databases">
        <title>Multicomponent nature underlies the extraordinary mechanical properties of spider dragline silk.</title>
        <authorList>
            <person name="Kono N."/>
            <person name="Nakamura H."/>
            <person name="Mori M."/>
            <person name="Yoshida Y."/>
            <person name="Ohtoshi R."/>
            <person name="Malay A.D."/>
            <person name="Moran D.A.P."/>
            <person name="Tomita M."/>
            <person name="Numata K."/>
            <person name="Arakawa K."/>
        </authorList>
    </citation>
    <scope>NUCLEOTIDE SEQUENCE</scope>
</reference>